<keyword evidence="2" id="KW-1185">Reference proteome</keyword>
<name>A0ACC0HXS5_9ERIC</name>
<evidence type="ECO:0000313" key="1">
    <source>
        <dbReference type="EMBL" id="KAI8018175.1"/>
    </source>
</evidence>
<gene>
    <name evidence="1" type="ORF">LOK49_LG04G00089</name>
</gene>
<proteinExistence type="predicted"/>
<accession>A0ACC0HXS5</accession>
<reference evidence="1 2" key="1">
    <citation type="journal article" date="2022" name="Plant J.">
        <title>Chromosome-level genome of Camellia lanceoleosa provides a valuable resource for understanding genome evolution and self-incompatibility.</title>
        <authorList>
            <person name="Gong W."/>
            <person name="Xiao S."/>
            <person name="Wang L."/>
            <person name="Liao Z."/>
            <person name="Chang Y."/>
            <person name="Mo W."/>
            <person name="Hu G."/>
            <person name="Li W."/>
            <person name="Zhao G."/>
            <person name="Zhu H."/>
            <person name="Hu X."/>
            <person name="Ji K."/>
            <person name="Xiang X."/>
            <person name="Song Q."/>
            <person name="Yuan D."/>
            <person name="Jin S."/>
            <person name="Zhang L."/>
        </authorList>
    </citation>
    <scope>NUCLEOTIDE SEQUENCE [LARGE SCALE GENOMIC DNA]</scope>
    <source>
        <strain evidence="1">SQ_2022a</strain>
    </source>
</reference>
<protein>
    <submittedName>
        <fullName evidence="1">Exocyst complex component SEC8</fullName>
    </submittedName>
</protein>
<comment type="caution">
    <text evidence="1">The sequence shown here is derived from an EMBL/GenBank/DDBJ whole genome shotgun (WGS) entry which is preliminary data.</text>
</comment>
<dbReference type="EMBL" id="CM045759">
    <property type="protein sequence ID" value="KAI8018175.1"/>
    <property type="molecule type" value="Genomic_DNA"/>
</dbReference>
<evidence type="ECO:0000313" key="2">
    <source>
        <dbReference type="Proteomes" id="UP001060215"/>
    </source>
</evidence>
<dbReference type="Proteomes" id="UP001060215">
    <property type="component" value="Chromosome 2"/>
</dbReference>
<sequence length="182" mass="20530">MSIWILAKNTLLLIRFLSEIRFLDLLYKPVVLGKEEREESSLSGLKMRNSWGFLAAPKPNISTRIHRLVKTFKNFSQLFAQAAAKELLNSILDAVVRIFENHVIVGELLESKSSQQILQATPEAASADAAVHTARLANKAPSKEKRQETKSVEIQFVLNCPRSIFLKLPIVDSILTFWIVIC</sequence>
<organism evidence="1 2">
    <name type="scientific">Camellia lanceoleosa</name>
    <dbReference type="NCBI Taxonomy" id="1840588"/>
    <lineage>
        <taxon>Eukaryota</taxon>
        <taxon>Viridiplantae</taxon>
        <taxon>Streptophyta</taxon>
        <taxon>Embryophyta</taxon>
        <taxon>Tracheophyta</taxon>
        <taxon>Spermatophyta</taxon>
        <taxon>Magnoliopsida</taxon>
        <taxon>eudicotyledons</taxon>
        <taxon>Gunneridae</taxon>
        <taxon>Pentapetalae</taxon>
        <taxon>asterids</taxon>
        <taxon>Ericales</taxon>
        <taxon>Theaceae</taxon>
        <taxon>Camellia</taxon>
    </lineage>
</organism>